<organism evidence="1 2">
    <name type="scientific">Sunxiuqinia dokdonensis</name>
    <dbReference type="NCBI Taxonomy" id="1409788"/>
    <lineage>
        <taxon>Bacteria</taxon>
        <taxon>Pseudomonadati</taxon>
        <taxon>Bacteroidota</taxon>
        <taxon>Bacteroidia</taxon>
        <taxon>Marinilabiliales</taxon>
        <taxon>Prolixibacteraceae</taxon>
        <taxon>Sunxiuqinia</taxon>
    </lineage>
</organism>
<evidence type="ECO:0000313" key="2">
    <source>
        <dbReference type="Proteomes" id="UP000036958"/>
    </source>
</evidence>
<keyword evidence="2" id="KW-1185">Reference proteome</keyword>
<protein>
    <submittedName>
        <fullName evidence="1">Uncharacterized protein</fullName>
    </submittedName>
</protein>
<sequence length="43" mass="4885">MNIFILILMPNFTDESLILMRRIATIATPGWGADKINDPCYNT</sequence>
<dbReference type="AlphaFoldDB" id="A0A0L8VCH1"/>
<evidence type="ECO:0000313" key="1">
    <source>
        <dbReference type="EMBL" id="KOH46139.1"/>
    </source>
</evidence>
<accession>A0A0L8VCH1</accession>
<gene>
    <name evidence="1" type="ORF">NC99_10510</name>
</gene>
<reference evidence="2" key="1">
    <citation type="submission" date="2015-07" db="EMBL/GenBank/DDBJ databases">
        <title>Genome sequencing of Sunxiuqinia dokdonensis strain SK.</title>
        <authorList>
            <person name="Ahn S."/>
            <person name="Kim B.-C."/>
        </authorList>
    </citation>
    <scope>NUCLEOTIDE SEQUENCE [LARGE SCALE GENOMIC DNA]</scope>
    <source>
        <strain evidence="2">SK</strain>
    </source>
</reference>
<name>A0A0L8VCH1_9BACT</name>
<comment type="caution">
    <text evidence="1">The sequence shown here is derived from an EMBL/GenBank/DDBJ whole genome shotgun (WGS) entry which is preliminary data.</text>
</comment>
<proteinExistence type="predicted"/>
<dbReference type="EMBL" id="LGIA01000044">
    <property type="protein sequence ID" value="KOH46139.1"/>
    <property type="molecule type" value="Genomic_DNA"/>
</dbReference>
<dbReference type="Proteomes" id="UP000036958">
    <property type="component" value="Unassembled WGS sequence"/>
</dbReference>